<keyword evidence="10 11" id="KW-0472">Membrane</keyword>
<evidence type="ECO:0000256" key="8">
    <source>
        <dbReference type="ARBA" id="ARBA00022989"/>
    </source>
</evidence>
<dbReference type="GO" id="GO:0016020">
    <property type="term" value="C:membrane"/>
    <property type="evidence" value="ECO:0007669"/>
    <property type="project" value="UniProtKB-SubCell"/>
</dbReference>
<evidence type="ECO:0000256" key="1">
    <source>
        <dbReference type="ARBA" id="ARBA00004141"/>
    </source>
</evidence>
<name>A0A410V4C0_9BRAD</name>
<keyword evidence="5" id="KW-0547">Nucleotide-binding</keyword>
<dbReference type="GO" id="GO:0005524">
    <property type="term" value="F:ATP binding"/>
    <property type="evidence" value="ECO:0007669"/>
    <property type="project" value="UniProtKB-KW"/>
</dbReference>
<evidence type="ECO:0000256" key="11">
    <source>
        <dbReference type="SAM" id="Phobius"/>
    </source>
</evidence>
<keyword evidence="9" id="KW-0902">Two-component regulatory system</keyword>
<keyword evidence="3" id="KW-0808">Transferase</keyword>
<keyword evidence="8 11" id="KW-1133">Transmembrane helix</keyword>
<evidence type="ECO:0000256" key="7">
    <source>
        <dbReference type="ARBA" id="ARBA00022840"/>
    </source>
</evidence>
<comment type="subcellular location">
    <subcellularLocation>
        <location evidence="1">Membrane</location>
        <topology evidence="1">Multi-pass membrane protein</topology>
    </subcellularLocation>
</comment>
<keyword evidence="2" id="KW-0597">Phosphoprotein</keyword>
<feature type="transmembrane region" description="Helical" evidence="11">
    <location>
        <begin position="115"/>
        <end position="142"/>
    </location>
</feature>
<dbReference type="InterPro" id="IPR025201">
    <property type="entry name" value="KdpD_TM"/>
</dbReference>
<dbReference type="GO" id="GO:0016301">
    <property type="term" value="F:kinase activity"/>
    <property type="evidence" value="ECO:0007669"/>
    <property type="project" value="UniProtKB-KW"/>
</dbReference>
<dbReference type="Proteomes" id="UP000625079">
    <property type="component" value="Unassembled WGS sequence"/>
</dbReference>
<feature type="transmembrane region" description="Helical" evidence="11">
    <location>
        <begin position="162"/>
        <end position="185"/>
    </location>
</feature>
<dbReference type="EMBL" id="BMHC01000034">
    <property type="protein sequence ID" value="GGI33832.1"/>
    <property type="molecule type" value="Genomic_DNA"/>
</dbReference>
<evidence type="ECO:0000256" key="9">
    <source>
        <dbReference type="ARBA" id="ARBA00023012"/>
    </source>
</evidence>
<dbReference type="InterPro" id="IPR038318">
    <property type="entry name" value="KdpD_sf"/>
</dbReference>
<evidence type="ECO:0000313" key="13">
    <source>
        <dbReference type="EMBL" id="GGI33832.1"/>
    </source>
</evidence>
<evidence type="ECO:0000256" key="4">
    <source>
        <dbReference type="ARBA" id="ARBA00022692"/>
    </source>
</evidence>
<keyword evidence="15" id="KW-1185">Reference proteome</keyword>
<reference evidence="13" key="1">
    <citation type="journal article" date="2014" name="Int. J. Syst. Evol. Microbiol.">
        <title>Complete genome sequence of Corynebacterium casei LMG S-19264T (=DSM 44701T), isolated from a smear-ripened cheese.</title>
        <authorList>
            <consortium name="US DOE Joint Genome Institute (JGI-PGF)"/>
            <person name="Walter F."/>
            <person name="Albersmeier A."/>
            <person name="Kalinowski J."/>
            <person name="Ruckert C."/>
        </authorList>
    </citation>
    <scope>NUCLEOTIDE SEQUENCE</scope>
    <source>
        <strain evidence="13">CGMCC 1.15034</strain>
    </source>
</reference>
<dbReference type="Gene3D" id="1.20.120.620">
    <property type="entry name" value="Backbone structure of the membrane domain of e. Coli histidine kinase receptor kdpd"/>
    <property type="match status" value="1"/>
</dbReference>
<sequence length="199" mass="22195">MSYTSDRLVSTLATRPNRWAFRGLAYVLLPIIAFANTQLGGVSWVSYLGVFVIGCLATYILPSTTPVGAVRAQVVALLTRLYSWPLRYQMAAAVVIFVAIEILDHYAGGFKLGRIFNIYMAAVFSHALVFGLRSSLLMWLLATLTVYYAEVPPEYSFKLETIAEFAEIFVFMYLGLLALASAYFFRISSIIGDGLDERR</sequence>
<feature type="transmembrane region" description="Helical" evidence="11">
    <location>
        <begin position="44"/>
        <end position="61"/>
    </location>
</feature>
<evidence type="ECO:0000259" key="12">
    <source>
        <dbReference type="Pfam" id="PF13493"/>
    </source>
</evidence>
<protein>
    <recommendedName>
        <fullName evidence="12">Sensor protein KdpD transmembrane domain-containing protein</fullName>
    </recommendedName>
</protein>
<organism evidence="13 16">
    <name type="scientific">Bradyrhizobium guangdongense</name>
    <dbReference type="NCBI Taxonomy" id="1325090"/>
    <lineage>
        <taxon>Bacteria</taxon>
        <taxon>Pseudomonadati</taxon>
        <taxon>Pseudomonadota</taxon>
        <taxon>Alphaproteobacteria</taxon>
        <taxon>Hyphomicrobiales</taxon>
        <taxon>Nitrobacteraceae</taxon>
        <taxon>Bradyrhizobium</taxon>
    </lineage>
</organism>
<reference evidence="13" key="3">
    <citation type="submission" date="2022-12" db="EMBL/GenBank/DDBJ databases">
        <authorList>
            <person name="Sun Q."/>
            <person name="Zhou Y."/>
        </authorList>
    </citation>
    <scope>NUCLEOTIDE SEQUENCE</scope>
    <source>
        <strain evidence="13">CGMCC 1.15034</strain>
    </source>
</reference>
<evidence type="ECO:0000256" key="10">
    <source>
        <dbReference type="ARBA" id="ARBA00023136"/>
    </source>
</evidence>
<accession>A0A410V4C0</accession>
<reference evidence="14 15" key="2">
    <citation type="submission" date="2018-06" db="EMBL/GenBank/DDBJ databases">
        <title>Comparative genomics of rhizobia nodulating Arachis hypogaea in China.</title>
        <authorList>
            <person name="Li Y."/>
        </authorList>
    </citation>
    <scope>NUCLEOTIDE SEQUENCE [LARGE SCALE GENOMIC DNA]</scope>
    <source>
        <strain evidence="14 15">CCBAU 51658</strain>
    </source>
</reference>
<dbReference type="Proteomes" id="UP000593880">
    <property type="component" value="Chromosome"/>
</dbReference>
<keyword evidence="4 11" id="KW-0812">Transmembrane</keyword>
<feature type="transmembrane region" description="Helical" evidence="11">
    <location>
        <begin position="20"/>
        <end position="37"/>
    </location>
</feature>
<evidence type="ECO:0000313" key="15">
    <source>
        <dbReference type="Proteomes" id="UP000593880"/>
    </source>
</evidence>
<dbReference type="EMBL" id="CP030057">
    <property type="protein sequence ID" value="QOZ59574.1"/>
    <property type="molecule type" value="Genomic_DNA"/>
</dbReference>
<feature type="transmembrane region" description="Helical" evidence="11">
    <location>
        <begin position="81"/>
        <end position="103"/>
    </location>
</feature>
<evidence type="ECO:0000256" key="5">
    <source>
        <dbReference type="ARBA" id="ARBA00022741"/>
    </source>
</evidence>
<evidence type="ECO:0000256" key="2">
    <source>
        <dbReference type="ARBA" id="ARBA00022553"/>
    </source>
</evidence>
<dbReference type="AlphaFoldDB" id="A0A410V4C0"/>
<keyword evidence="7" id="KW-0067">ATP-binding</keyword>
<gene>
    <name evidence="13" type="ORF">GCM10010987_76350</name>
    <name evidence="14" type="ORF">XH86_13150</name>
</gene>
<evidence type="ECO:0000313" key="14">
    <source>
        <dbReference type="EMBL" id="QOZ59574.1"/>
    </source>
</evidence>
<keyword evidence="6" id="KW-0418">Kinase</keyword>
<evidence type="ECO:0000256" key="3">
    <source>
        <dbReference type="ARBA" id="ARBA00022679"/>
    </source>
</evidence>
<dbReference type="GO" id="GO:0000160">
    <property type="term" value="P:phosphorelay signal transduction system"/>
    <property type="evidence" value="ECO:0007669"/>
    <property type="project" value="UniProtKB-KW"/>
</dbReference>
<proteinExistence type="predicted"/>
<evidence type="ECO:0000256" key="6">
    <source>
        <dbReference type="ARBA" id="ARBA00022777"/>
    </source>
</evidence>
<dbReference type="Pfam" id="PF13493">
    <property type="entry name" value="DUF4118"/>
    <property type="match status" value="1"/>
</dbReference>
<evidence type="ECO:0000313" key="16">
    <source>
        <dbReference type="Proteomes" id="UP000625079"/>
    </source>
</evidence>
<dbReference type="RefSeq" id="WP_128965180.1">
    <property type="nucleotide sequence ID" value="NZ_BMHC01000034.1"/>
</dbReference>
<feature type="domain" description="Sensor protein KdpD transmembrane" evidence="12">
    <location>
        <begin position="92"/>
        <end position="178"/>
    </location>
</feature>